<dbReference type="InterPro" id="IPR018060">
    <property type="entry name" value="HTH_AraC"/>
</dbReference>
<evidence type="ECO:0000313" key="6">
    <source>
        <dbReference type="Proteomes" id="UP000474042"/>
    </source>
</evidence>
<evidence type="ECO:0000256" key="2">
    <source>
        <dbReference type="ARBA" id="ARBA00023125"/>
    </source>
</evidence>
<evidence type="ECO:0000256" key="3">
    <source>
        <dbReference type="ARBA" id="ARBA00023163"/>
    </source>
</evidence>
<name>A0A6L9ELR8_CLOBU</name>
<keyword evidence="2" id="KW-0238">DNA-binding</keyword>
<dbReference type="PROSITE" id="PS00041">
    <property type="entry name" value="HTH_ARAC_FAMILY_1"/>
    <property type="match status" value="1"/>
</dbReference>
<dbReference type="PROSITE" id="PS01124">
    <property type="entry name" value="HTH_ARAC_FAMILY_2"/>
    <property type="match status" value="1"/>
</dbReference>
<dbReference type="PANTHER" id="PTHR43280">
    <property type="entry name" value="ARAC-FAMILY TRANSCRIPTIONAL REGULATOR"/>
    <property type="match status" value="1"/>
</dbReference>
<dbReference type="Pfam" id="PF02311">
    <property type="entry name" value="AraC_binding"/>
    <property type="match status" value="1"/>
</dbReference>
<feature type="domain" description="HTH araC/xylS-type" evidence="4">
    <location>
        <begin position="171"/>
        <end position="269"/>
    </location>
</feature>
<organism evidence="5 6">
    <name type="scientific">Clostridium butyricum</name>
    <dbReference type="NCBI Taxonomy" id="1492"/>
    <lineage>
        <taxon>Bacteria</taxon>
        <taxon>Bacillati</taxon>
        <taxon>Bacillota</taxon>
        <taxon>Clostridia</taxon>
        <taxon>Eubacteriales</taxon>
        <taxon>Clostridiaceae</taxon>
        <taxon>Clostridium</taxon>
    </lineage>
</organism>
<dbReference type="Gene3D" id="1.10.10.60">
    <property type="entry name" value="Homeodomain-like"/>
    <property type="match status" value="2"/>
</dbReference>
<accession>A0A6L9ELR8</accession>
<dbReference type="InterPro" id="IPR018062">
    <property type="entry name" value="HTH_AraC-typ_CS"/>
</dbReference>
<dbReference type="GO" id="GO:0003700">
    <property type="term" value="F:DNA-binding transcription factor activity"/>
    <property type="evidence" value="ECO:0007669"/>
    <property type="project" value="InterPro"/>
</dbReference>
<dbReference type="PANTHER" id="PTHR43280:SF30">
    <property type="entry name" value="MMSAB OPERON REGULATORY PROTEIN"/>
    <property type="match status" value="1"/>
</dbReference>
<dbReference type="EMBL" id="WOFV02000015">
    <property type="protein sequence ID" value="NAS17570.1"/>
    <property type="molecule type" value="Genomic_DNA"/>
</dbReference>
<dbReference type="InterPro" id="IPR037923">
    <property type="entry name" value="HTH-like"/>
</dbReference>
<dbReference type="InterPro" id="IPR009057">
    <property type="entry name" value="Homeodomain-like_sf"/>
</dbReference>
<dbReference type="CDD" id="cd06986">
    <property type="entry name" value="cupin_MmsR-like_N"/>
    <property type="match status" value="1"/>
</dbReference>
<dbReference type="AlphaFoldDB" id="A0A6L9ELR8"/>
<reference evidence="5 6" key="1">
    <citation type="submission" date="2020-01" db="EMBL/GenBank/DDBJ databases">
        <title>Genome sequence of a 1,3-propanediol producer, Clostridium butyricum S3.</title>
        <authorList>
            <person name="Zhou J."/>
        </authorList>
    </citation>
    <scope>NUCLEOTIDE SEQUENCE [LARGE SCALE GENOMIC DNA]</scope>
    <source>
        <strain evidence="5 6">S3</strain>
    </source>
</reference>
<dbReference type="SMART" id="SM00342">
    <property type="entry name" value="HTH_ARAC"/>
    <property type="match status" value="1"/>
</dbReference>
<sequence>MDTYNKLSIEKNRIESINIYHVGSEKCNPGHSFGPAIRQHYLFHYILKGKGYYHVKGKSYELTEGEGFLIYPGESTYYKADEKQPWEYCWISFDGYDSLSILQKCGFSEENLILKDRDTENFGNKLKELIDYYWSNRENDLFLKGQFYTCFSHIYYENTSNNHESNQGYVDKAIEYINNNFTYDIRISEIAKHIGIDRTYLYKLFIESFNISPQDYLINFRIKYAADLLKTTDMNITEISYSCGFKETSVLCKHFKKKFKITPTEYRKNKMEFVLL</sequence>
<keyword evidence="1" id="KW-0805">Transcription regulation</keyword>
<dbReference type="Proteomes" id="UP000474042">
    <property type="component" value="Unassembled WGS sequence"/>
</dbReference>
<comment type="caution">
    <text evidence="5">The sequence shown here is derived from an EMBL/GenBank/DDBJ whole genome shotgun (WGS) entry which is preliminary data.</text>
</comment>
<dbReference type="Gene3D" id="2.60.120.280">
    <property type="entry name" value="Regulatory protein AraC"/>
    <property type="match status" value="1"/>
</dbReference>
<dbReference type="SUPFAM" id="SSF46689">
    <property type="entry name" value="Homeodomain-like"/>
    <property type="match status" value="2"/>
</dbReference>
<dbReference type="InterPro" id="IPR003313">
    <property type="entry name" value="AraC-bd"/>
</dbReference>
<dbReference type="GO" id="GO:0043565">
    <property type="term" value="F:sequence-specific DNA binding"/>
    <property type="evidence" value="ECO:0007669"/>
    <property type="project" value="InterPro"/>
</dbReference>
<keyword evidence="3" id="KW-0804">Transcription</keyword>
<proteinExistence type="predicted"/>
<dbReference type="SUPFAM" id="SSF51215">
    <property type="entry name" value="Regulatory protein AraC"/>
    <property type="match status" value="1"/>
</dbReference>
<evidence type="ECO:0000259" key="4">
    <source>
        <dbReference type="PROSITE" id="PS01124"/>
    </source>
</evidence>
<dbReference type="Pfam" id="PF12833">
    <property type="entry name" value="HTH_18"/>
    <property type="match status" value="1"/>
</dbReference>
<evidence type="ECO:0000256" key="1">
    <source>
        <dbReference type="ARBA" id="ARBA00023015"/>
    </source>
</evidence>
<evidence type="ECO:0000313" key="5">
    <source>
        <dbReference type="EMBL" id="NAS17570.1"/>
    </source>
</evidence>
<protein>
    <submittedName>
        <fullName evidence="5">Helix-turn-helix domain-containing protein</fullName>
    </submittedName>
</protein>
<gene>
    <name evidence="5" type="ORF">GND98_006720</name>
</gene>